<gene>
    <name evidence="2" type="ORF">B4U79_07148</name>
</gene>
<keyword evidence="1" id="KW-1133">Transmembrane helix</keyword>
<feature type="non-terminal residue" evidence="2">
    <location>
        <position position="67"/>
    </location>
</feature>
<keyword evidence="3" id="KW-1185">Reference proteome</keyword>
<keyword evidence="2" id="KW-0012">Acyltransferase</keyword>
<organism evidence="2 3">
    <name type="scientific">Dinothrombium tinctorium</name>
    <dbReference type="NCBI Taxonomy" id="1965070"/>
    <lineage>
        <taxon>Eukaryota</taxon>
        <taxon>Metazoa</taxon>
        <taxon>Ecdysozoa</taxon>
        <taxon>Arthropoda</taxon>
        <taxon>Chelicerata</taxon>
        <taxon>Arachnida</taxon>
        <taxon>Acari</taxon>
        <taxon>Acariformes</taxon>
        <taxon>Trombidiformes</taxon>
        <taxon>Prostigmata</taxon>
        <taxon>Anystina</taxon>
        <taxon>Parasitengona</taxon>
        <taxon>Trombidioidea</taxon>
        <taxon>Trombidiidae</taxon>
        <taxon>Dinothrombium</taxon>
    </lineage>
</organism>
<comment type="caution">
    <text evidence="2">The sequence shown here is derived from an EMBL/GenBank/DDBJ whole genome shotgun (WGS) entry which is preliminary data.</text>
</comment>
<evidence type="ECO:0000313" key="3">
    <source>
        <dbReference type="Proteomes" id="UP000285301"/>
    </source>
</evidence>
<sequence>MALATGFFFPFLFIEFLGFGVVMFFLTQRICDKHDGGNMFLFGSMFIGWSLLVFFYSIEWYSRINCP</sequence>
<keyword evidence="1" id="KW-0472">Membrane</keyword>
<dbReference type="OrthoDB" id="6407650at2759"/>
<dbReference type="AlphaFoldDB" id="A0A443QUF9"/>
<accession>A0A443QUF9</accession>
<evidence type="ECO:0000256" key="1">
    <source>
        <dbReference type="SAM" id="Phobius"/>
    </source>
</evidence>
<reference evidence="2 3" key="1">
    <citation type="journal article" date="2018" name="Gigascience">
        <title>Genomes of trombidid mites reveal novel predicted allergens and laterally-transferred genes associated with secondary metabolism.</title>
        <authorList>
            <person name="Dong X."/>
            <person name="Chaisiri K."/>
            <person name="Xia D."/>
            <person name="Armstrong S.D."/>
            <person name="Fang Y."/>
            <person name="Donnelly M.J."/>
            <person name="Kadowaki T."/>
            <person name="McGarry J.W."/>
            <person name="Darby A.C."/>
            <person name="Makepeace B.L."/>
        </authorList>
    </citation>
    <scope>NUCLEOTIDE SEQUENCE [LARGE SCALE GENOMIC DNA]</scope>
    <source>
        <strain evidence="2">UoL-WK</strain>
    </source>
</reference>
<dbReference type="GO" id="GO:0016746">
    <property type="term" value="F:acyltransferase activity"/>
    <property type="evidence" value="ECO:0007669"/>
    <property type="project" value="UniProtKB-KW"/>
</dbReference>
<name>A0A443QUF9_9ACAR</name>
<keyword evidence="1" id="KW-0812">Transmembrane</keyword>
<protein>
    <submittedName>
        <fullName evidence="2">Sterol O-acyltransferase 1-like protein</fullName>
    </submittedName>
</protein>
<dbReference type="Proteomes" id="UP000285301">
    <property type="component" value="Unassembled WGS sequence"/>
</dbReference>
<keyword evidence="2" id="KW-0808">Transferase</keyword>
<dbReference type="EMBL" id="NCKU01003955">
    <property type="protein sequence ID" value="RWS06667.1"/>
    <property type="molecule type" value="Genomic_DNA"/>
</dbReference>
<evidence type="ECO:0000313" key="2">
    <source>
        <dbReference type="EMBL" id="RWS06667.1"/>
    </source>
</evidence>
<feature type="transmembrane region" description="Helical" evidence="1">
    <location>
        <begin position="6"/>
        <end position="27"/>
    </location>
</feature>
<feature type="transmembrane region" description="Helical" evidence="1">
    <location>
        <begin position="39"/>
        <end position="58"/>
    </location>
</feature>
<proteinExistence type="predicted"/>